<evidence type="ECO:0000313" key="4">
    <source>
        <dbReference type="Proteomes" id="UP000060602"/>
    </source>
</evidence>
<name>A0A0X8NVQ5_ALCXX</name>
<feature type="domain" description="KfrA N-terminal DNA-binding" evidence="2">
    <location>
        <begin position="7"/>
        <end position="117"/>
    </location>
</feature>
<keyword evidence="1" id="KW-0175">Coiled coil</keyword>
<proteinExistence type="predicted"/>
<dbReference type="AlphaFoldDB" id="A0A0X8NVQ5"/>
<dbReference type="Proteomes" id="UP000060602">
    <property type="component" value="Chromosome"/>
</dbReference>
<dbReference type="RefSeq" id="WP_061071263.1">
    <property type="nucleotide sequence ID" value="NZ_CP014060.2"/>
</dbReference>
<dbReference type="Pfam" id="PF11740">
    <property type="entry name" value="KfrA_N"/>
    <property type="match status" value="1"/>
</dbReference>
<gene>
    <name evidence="3" type="ORF">AL504_03955</name>
</gene>
<feature type="coiled-coil region" evidence="1">
    <location>
        <begin position="109"/>
        <end position="168"/>
    </location>
</feature>
<accession>A0A0X8NVQ5</accession>
<dbReference type="EMBL" id="CP014060">
    <property type="protein sequence ID" value="AMG35266.1"/>
    <property type="molecule type" value="Genomic_DNA"/>
</dbReference>
<dbReference type="InterPro" id="IPR021104">
    <property type="entry name" value="KfrA_DNA-bd_N"/>
</dbReference>
<evidence type="ECO:0000256" key="1">
    <source>
        <dbReference type="SAM" id="Coils"/>
    </source>
</evidence>
<evidence type="ECO:0000313" key="3">
    <source>
        <dbReference type="EMBL" id="AMG35266.1"/>
    </source>
</evidence>
<protein>
    <recommendedName>
        <fullName evidence="2">KfrA N-terminal DNA-binding domain-containing protein</fullName>
    </recommendedName>
</protein>
<sequence>MATGITELDVWRASDALLLEGARPTIERVRQKIGRGSPNTVSPHLESWFRSLGARIQDPGAFSAPAAVPEPVAQAAAHFWESALAAARAEQAEANRQRWAELHEEGERLDALTEQLRLREANLENRERDLQEGLKVATGQLAATEERLRAAEAQLRQRDEALAVEQRQLADARNALLAHVADAERARGEQAEALAATQERHAAHERRWLNELDAERGSVKRLQARLDELQAAQQQQAEQSRQALAQAAERLRGAQADAADQLRAAQAEVLAARGEAQAQLGRQLADVAVAQEALQASRRREQDLTQRLAASDAQVTDLLGQLRTRDGQLLELTRHLIAARVAVRPTPGGAK</sequence>
<feature type="coiled-coil region" evidence="1">
    <location>
        <begin position="212"/>
        <end position="307"/>
    </location>
</feature>
<organism evidence="3 4">
    <name type="scientific">Alcaligenes xylosoxydans xylosoxydans</name>
    <name type="common">Achromobacter xylosoxidans</name>
    <dbReference type="NCBI Taxonomy" id="85698"/>
    <lineage>
        <taxon>Bacteria</taxon>
        <taxon>Pseudomonadati</taxon>
        <taxon>Pseudomonadota</taxon>
        <taxon>Betaproteobacteria</taxon>
        <taxon>Burkholderiales</taxon>
        <taxon>Alcaligenaceae</taxon>
        <taxon>Achromobacter</taxon>
    </lineage>
</organism>
<reference evidence="4" key="1">
    <citation type="submission" date="2015-12" db="EMBL/GenBank/DDBJ databases">
        <title>FDA dAtabase for Regulatory Grade micrObial Sequences (FDA-ARGOS): Supporting development and validation of Infectious Disease Dx tests.</title>
        <authorList>
            <person name="Case J."/>
            <person name="Tallon L."/>
            <person name="Sadzewicz L."/>
            <person name="Sengamalay N."/>
            <person name="Ott S."/>
            <person name="Godinez A."/>
            <person name="Nagaraj S."/>
            <person name="Nadendla S."/>
            <person name="Sichtig H."/>
        </authorList>
    </citation>
    <scope>NUCLEOTIDE SEQUENCE [LARGE SCALE GENOMIC DNA]</scope>
    <source>
        <strain evidence="4">FDAARGOS_147</strain>
    </source>
</reference>
<evidence type="ECO:0000259" key="2">
    <source>
        <dbReference type="Pfam" id="PF11740"/>
    </source>
</evidence>